<comment type="subunit">
    <text evidence="8">Homodimer.</text>
</comment>
<evidence type="ECO:0000259" key="11">
    <source>
        <dbReference type="Pfam" id="PF18317"/>
    </source>
</evidence>
<evidence type="ECO:0000256" key="3">
    <source>
        <dbReference type="ARBA" id="ARBA00022605"/>
    </source>
</evidence>
<feature type="binding site" evidence="8">
    <location>
        <position position="217"/>
    </location>
    <ligand>
        <name>NADP(+)</name>
        <dbReference type="ChEBI" id="CHEBI:58349"/>
    </ligand>
</feature>
<protein>
    <recommendedName>
        <fullName evidence="2 8">Shikimate dehydrogenase (NADP(+))</fullName>
        <shortName evidence="8">SDH</shortName>
        <ecNumber evidence="2 8">1.1.1.25</ecNumber>
    </recommendedName>
</protein>
<evidence type="ECO:0000256" key="2">
    <source>
        <dbReference type="ARBA" id="ARBA00012962"/>
    </source>
</evidence>
<feature type="domain" description="SDH C-terminal" evidence="11">
    <location>
        <begin position="240"/>
        <end position="260"/>
    </location>
</feature>
<feature type="binding site" evidence="8">
    <location>
        <begin position="152"/>
        <end position="157"/>
    </location>
    <ligand>
        <name>NADP(+)</name>
        <dbReference type="ChEBI" id="CHEBI:58349"/>
    </ligand>
</feature>
<evidence type="ECO:0000313" key="12">
    <source>
        <dbReference type="EMBL" id="TSJ67775.1"/>
    </source>
</evidence>
<feature type="binding site" evidence="8">
    <location>
        <position position="219"/>
    </location>
    <ligand>
        <name>shikimate</name>
        <dbReference type="ChEBI" id="CHEBI:36208"/>
    </ligand>
</feature>
<accession>A0A556PTT3</accession>
<feature type="domain" description="Quinate/shikimate 5-dehydrogenase/glutamyl-tRNA reductase" evidence="9">
    <location>
        <begin position="118"/>
        <end position="192"/>
    </location>
</feature>
<keyword evidence="4 8" id="KW-0521">NADP</keyword>
<dbReference type="InterPro" id="IPR013708">
    <property type="entry name" value="Shikimate_DH-bd_N"/>
</dbReference>
<dbReference type="Gene3D" id="3.40.50.720">
    <property type="entry name" value="NAD(P)-binding Rossmann-like Domain"/>
    <property type="match status" value="1"/>
</dbReference>
<dbReference type="Pfam" id="PF08501">
    <property type="entry name" value="Shikimate_dh_N"/>
    <property type="match status" value="1"/>
</dbReference>
<dbReference type="GO" id="GO:0019632">
    <property type="term" value="P:shikimate metabolic process"/>
    <property type="evidence" value="ECO:0007669"/>
    <property type="project" value="InterPro"/>
</dbReference>
<dbReference type="NCBIfam" id="TIGR00507">
    <property type="entry name" value="aroE"/>
    <property type="match status" value="1"/>
</dbReference>
<dbReference type="EC" id="1.1.1.25" evidence="2 8"/>
<dbReference type="GO" id="GO:0009073">
    <property type="term" value="P:aromatic amino acid family biosynthetic process"/>
    <property type="evidence" value="ECO:0007669"/>
    <property type="project" value="UniProtKB-KW"/>
</dbReference>
<dbReference type="GO" id="GO:0005829">
    <property type="term" value="C:cytosol"/>
    <property type="evidence" value="ECO:0007669"/>
    <property type="project" value="TreeGrafter"/>
</dbReference>
<evidence type="ECO:0000256" key="8">
    <source>
        <dbReference type="HAMAP-Rule" id="MF_00222"/>
    </source>
</evidence>
<dbReference type="InterPro" id="IPR011342">
    <property type="entry name" value="Shikimate_DH"/>
</dbReference>
<dbReference type="OrthoDB" id="9792692at2"/>
<evidence type="ECO:0000256" key="6">
    <source>
        <dbReference type="ARBA" id="ARBA00023141"/>
    </source>
</evidence>
<dbReference type="GO" id="GO:0050661">
    <property type="term" value="F:NADP binding"/>
    <property type="evidence" value="ECO:0007669"/>
    <property type="project" value="InterPro"/>
</dbReference>
<proteinExistence type="inferred from homology"/>
<dbReference type="InterPro" id="IPR022893">
    <property type="entry name" value="Shikimate_DH_fam"/>
</dbReference>
<dbReference type="Gene3D" id="3.40.50.10860">
    <property type="entry name" value="Leucine Dehydrogenase, chain A, domain 1"/>
    <property type="match status" value="1"/>
</dbReference>
<dbReference type="Pfam" id="PF18317">
    <property type="entry name" value="SDH_C"/>
    <property type="match status" value="1"/>
</dbReference>
<dbReference type="InterPro" id="IPR041121">
    <property type="entry name" value="SDH_C"/>
</dbReference>
<comment type="caution">
    <text evidence="8">Lacks conserved residue(s) required for the propagation of feature annotation.</text>
</comment>
<feature type="binding site" evidence="8">
    <location>
        <position position="61"/>
    </location>
    <ligand>
        <name>shikimate</name>
        <dbReference type="ChEBI" id="CHEBI:36208"/>
    </ligand>
</feature>
<dbReference type="Proteomes" id="UP000316425">
    <property type="component" value="Unassembled WGS sequence"/>
</dbReference>
<dbReference type="InterPro" id="IPR046346">
    <property type="entry name" value="Aminoacid_DH-like_N_sf"/>
</dbReference>
<reference evidence="12 13" key="1">
    <citation type="submission" date="2019-07" db="EMBL/GenBank/DDBJ databases">
        <title>Allobacillus sp. nov. SKP isolated from shrimp paste of Euphausiacea.</title>
        <authorList>
            <person name="Kanchanasin P."/>
            <person name="Tanasupawat S."/>
            <person name="Shi W."/>
            <person name="Wu L."/>
            <person name="Ma J."/>
        </authorList>
    </citation>
    <scope>NUCLEOTIDE SEQUENCE [LARGE SCALE GENOMIC DNA]</scope>
    <source>
        <strain evidence="12 13">SKP4-8</strain>
    </source>
</reference>
<dbReference type="GO" id="GO:0004764">
    <property type="term" value="F:shikimate 3-dehydrogenase (NADP+) activity"/>
    <property type="evidence" value="ECO:0007669"/>
    <property type="project" value="UniProtKB-UniRule"/>
</dbReference>
<dbReference type="CDD" id="cd01065">
    <property type="entry name" value="NAD_bind_Shikimate_DH"/>
    <property type="match status" value="1"/>
</dbReference>
<dbReference type="GO" id="GO:0009423">
    <property type="term" value="P:chorismate biosynthetic process"/>
    <property type="evidence" value="ECO:0007669"/>
    <property type="project" value="UniProtKB-UniRule"/>
</dbReference>
<dbReference type="InterPro" id="IPR006151">
    <property type="entry name" value="Shikm_DH/Glu-tRNA_Rdtase"/>
</dbReference>
<keyword evidence="6 8" id="KW-0057">Aromatic amino acid biosynthesis</keyword>
<feature type="active site" description="Proton acceptor" evidence="8">
    <location>
        <position position="65"/>
    </location>
</feature>
<evidence type="ECO:0000259" key="10">
    <source>
        <dbReference type="Pfam" id="PF08501"/>
    </source>
</evidence>
<feature type="binding site" evidence="8">
    <location>
        <begin position="14"/>
        <end position="16"/>
    </location>
    <ligand>
        <name>shikimate</name>
        <dbReference type="ChEBI" id="CHEBI:36208"/>
    </ligand>
</feature>
<dbReference type="SUPFAM" id="SSF51735">
    <property type="entry name" value="NAD(P)-binding Rossmann-fold domains"/>
    <property type="match status" value="1"/>
</dbReference>
<dbReference type="AlphaFoldDB" id="A0A556PTT3"/>
<sequence>MYRLGLIGNPIKHSKSPELHEQFLKELGVKGVYKLYELTHDELGAFTERAKQDGILGFNVTVPYKEAIIPHLDRLDFFAKEMNAVNTVKLMNGELVGYNTDGIGYMEALRQFKPDFFDHTNKEILIIGAGGAAKGIALALNEIENTTINIANRTEDRAFELARKLKNGHVYSLAEAERHLEAYDLIIQTTTAGMQPNIDGQVIRLDRVKPTAIVSDIIYQPKWTKFLKQASEHGVHVLFGIDMLIYQAAKSFEIWTGHRPTEKLLESLKE</sequence>
<dbReference type="InterPro" id="IPR036291">
    <property type="entry name" value="NAD(P)-bd_dom_sf"/>
</dbReference>
<evidence type="ECO:0000256" key="7">
    <source>
        <dbReference type="ARBA" id="ARBA00049442"/>
    </source>
</evidence>
<evidence type="ECO:0000256" key="1">
    <source>
        <dbReference type="ARBA" id="ARBA00004871"/>
    </source>
</evidence>
<organism evidence="12 13">
    <name type="scientific">Allobacillus salarius</name>
    <dbReference type="NCBI Taxonomy" id="1955272"/>
    <lineage>
        <taxon>Bacteria</taxon>
        <taxon>Bacillati</taxon>
        <taxon>Bacillota</taxon>
        <taxon>Bacilli</taxon>
        <taxon>Bacillales</taxon>
        <taxon>Bacillaceae</taxon>
        <taxon>Allobacillus</taxon>
    </lineage>
</organism>
<dbReference type="GO" id="GO:0008652">
    <property type="term" value="P:amino acid biosynthetic process"/>
    <property type="evidence" value="ECO:0007669"/>
    <property type="project" value="UniProtKB-KW"/>
</dbReference>
<keyword evidence="13" id="KW-1185">Reference proteome</keyword>
<comment type="pathway">
    <text evidence="1 8">Metabolic intermediate biosynthesis; chorismate biosynthesis; chorismate from D-erythrose 4-phosphate and phosphoenolpyruvate: step 4/7.</text>
</comment>
<dbReference type="UniPathway" id="UPA00053">
    <property type="reaction ID" value="UER00087"/>
</dbReference>
<feature type="binding site" evidence="8">
    <location>
        <begin position="128"/>
        <end position="132"/>
    </location>
    <ligand>
        <name>NADP(+)</name>
        <dbReference type="ChEBI" id="CHEBI:58349"/>
    </ligand>
</feature>
<dbReference type="HAMAP" id="MF_00222">
    <property type="entry name" value="Shikimate_DH_AroE"/>
    <property type="match status" value="1"/>
</dbReference>
<dbReference type="NCBIfam" id="NF001319">
    <property type="entry name" value="PRK00258.3-3"/>
    <property type="match status" value="1"/>
</dbReference>
<feature type="binding site" evidence="8">
    <location>
        <position position="86"/>
    </location>
    <ligand>
        <name>shikimate</name>
        <dbReference type="ChEBI" id="CHEBI:36208"/>
    </ligand>
</feature>
<dbReference type="PANTHER" id="PTHR21089:SF1">
    <property type="entry name" value="BIFUNCTIONAL 3-DEHYDROQUINATE DEHYDRATASE_SHIKIMATE DEHYDROGENASE, CHLOROPLASTIC"/>
    <property type="match status" value="1"/>
</dbReference>
<comment type="caution">
    <text evidence="12">The sequence shown here is derived from an EMBL/GenBank/DDBJ whole genome shotgun (WGS) entry which is preliminary data.</text>
</comment>
<dbReference type="RefSeq" id="WP_144087534.1">
    <property type="nucleotide sequence ID" value="NZ_VMHE01000001.1"/>
</dbReference>
<comment type="similarity">
    <text evidence="8">Belongs to the shikimate dehydrogenase family.</text>
</comment>
<gene>
    <name evidence="8 12" type="primary">aroE</name>
    <name evidence="12" type="ORF">FPQ13_01535</name>
</gene>
<comment type="catalytic activity">
    <reaction evidence="7 8">
        <text>shikimate + NADP(+) = 3-dehydroshikimate + NADPH + H(+)</text>
        <dbReference type="Rhea" id="RHEA:17737"/>
        <dbReference type="ChEBI" id="CHEBI:15378"/>
        <dbReference type="ChEBI" id="CHEBI:16630"/>
        <dbReference type="ChEBI" id="CHEBI:36208"/>
        <dbReference type="ChEBI" id="CHEBI:57783"/>
        <dbReference type="ChEBI" id="CHEBI:58349"/>
        <dbReference type="EC" id="1.1.1.25"/>
    </reaction>
</comment>
<evidence type="ECO:0000256" key="4">
    <source>
        <dbReference type="ARBA" id="ARBA00022857"/>
    </source>
</evidence>
<comment type="function">
    <text evidence="8">Involved in the biosynthesis of the chorismate, which leads to the biosynthesis of aromatic amino acids. Catalyzes the reversible NADPH linked reduction of 3-dehydroshikimate (DHSA) to yield shikimate (SA).</text>
</comment>
<name>A0A556PTT3_9BACI</name>
<dbReference type="EMBL" id="VMHE01000001">
    <property type="protein sequence ID" value="TSJ67775.1"/>
    <property type="molecule type" value="Genomic_DNA"/>
</dbReference>
<feature type="binding site" evidence="8">
    <location>
        <position position="247"/>
    </location>
    <ligand>
        <name>shikimate</name>
        <dbReference type="ChEBI" id="CHEBI:36208"/>
    </ligand>
</feature>
<feature type="binding site" evidence="8">
    <location>
        <position position="240"/>
    </location>
    <ligand>
        <name>NADP(+)</name>
        <dbReference type="ChEBI" id="CHEBI:58349"/>
    </ligand>
</feature>
<feature type="domain" description="Shikimate dehydrogenase substrate binding N-terminal" evidence="10">
    <location>
        <begin position="6"/>
        <end position="88"/>
    </location>
</feature>
<dbReference type="PANTHER" id="PTHR21089">
    <property type="entry name" value="SHIKIMATE DEHYDROGENASE"/>
    <property type="match status" value="1"/>
</dbReference>
<evidence type="ECO:0000259" key="9">
    <source>
        <dbReference type="Pfam" id="PF01488"/>
    </source>
</evidence>
<dbReference type="Pfam" id="PF01488">
    <property type="entry name" value="Shikimate_DH"/>
    <property type="match status" value="1"/>
</dbReference>
<evidence type="ECO:0000256" key="5">
    <source>
        <dbReference type="ARBA" id="ARBA00023002"/>
    </source>
</evidence>
<dbReference type="SUPFAM" id="SSF53223">
    <property type="entry name" value="Aminoacid dehydrogenase-like, N-terminal domain"/>
    <property type="match status" value="1"/>
</dbReference>
<keyword evidence="3 8" id="KW-0028">Amino-acid biosynthesis</keyword>
<evidence type="ECO:0000313" key="13">
    <source>
        <dbReference type="Proteomes" id="UP000316425"/>
    </source>
</evidence>
<feature type="binding site" evidence="8">
    <location>
        <position position="101"/>
    </location>
    <ligand>
        <name>shikimate</name>
        <dbReference type="ChEBI" id="CHEBI:36208"/>
    </ligand>
</feature>
<keyword evidence="5 8" id="KW-0560">Oxidoreductase</keyword>